<reference evidence="3" key="1">
    <citation type="submission" date="2016-11" db="UniProtKB">
        <authorList>
            <consortium name="WormBaseParasite"/>
        </authorList>
    </citation>
    <scope>IDENTIFICATION</scope>
</reference>
<accession>A0A1I7XNS3</accession>
<dbReference type="SUPFAM" id="SSF74853">
    <property type="entry name" value="Lamin A/C globular tail domain"/>
    <property type="match status" value="1"/>
</dbReference>
<dbReference type="WBParaSite" id="Hba_19176">
    <property type="protein sequence ID" value="Hba_19176"/>
    <property type="gene ID" value="Hba_19176"/>
</dbReference>
<dbReference type="InterPro" id="IPR036415">
    <property type="entry name" value="Lamin_tail_dom_sf"/>
</dbReference>
<dbReference type="AlphaFoldDB" id="A0A1I7XNS3"/>
<dbReference type="InterPro" id="IPR001322">
    <property type="entry name" value="Lamin_tail_dom"/>
</dbReference>
<dbReference type="Pfam" id="PF00932">
    <property type="entry name" value="LTD"/>
    <property type="match status" value="1"/>
</dbReference>
<evidence type="ECO:0000313" key="3">
    <source>
        <dbReference type="WBParaSite" id="Hba_19176"/>
    </source>
</evidence>
<sequence>MKGVLFYELLQPGGMVSAERYGRKLIDLLDASAQKRPFSGQGSREGQVRISDCAKDGKYIAVENIGVEEINLSGYQLRRTIGSRIINYTFPPHSLLLGGQTMKEKEKVLRLELERELDEACERHNNFRFQRHVNPSVLDYGRKAKSIEASTVDSDLAISKKPVIKERVITQAGKKRATRCLLRDAGIPYNNDNYTLRMNPKKNLQRKSSSVIKYPFHCALQLVRSKLGLGFDPLSCVKTHDDFKVKIGENSQKPVGDREMSALSTASFISPMKERGFAVTPIPAYDSSLIHILPQMEISHSLANNRDCTNTAGWQNTSILNSFDVHNSSHSTINLLLNEAGDSTSESNFCTECFDEL</sequence>
<name>A0A1I7XNS3_HETBA</name>
<organism evidence="2 3">
    <name type="scientific">Heterorhabditis bacteriophora</name>
    <name type="common">Entomopathogenic nematode worm</name>
    <dbReference type="NCBI Taxonomy" id="37862"/>
    <lineage>
        <taxon>Eukaryota</taxon>
        <taxon>Metazoa</taxon>
        <taxon>Ecdysozoa</taxon>
        <taxon>Nematoda</taxon>
        <taxon>Chromadorea</taxon>
        <taxon>Rhabditida</taxon>
        <taxon>Rhabditina</taxon>
        <taxon>Rhabditomorpha</taxon>
        <taxon>Strongyloidea</taxon>
        <taxon>Heterorhabditidae</taxon>
        <taxon>Heterorhabditis</taxon>
    </lineage>
</organism>
<feature type="domain" description="LTD" evidence="1">
    <location>
        <begin position="43"/>
        <end position="102"/>
    </location>
</feature>
<dbReference type="Gene3D" id="2.60.40.1260">
    <property type="entry name" value="Lamin Tail domain"/>
    <property type="match status" value="1"/>
</dbReference>
<evidence type="ECO:0000259" key="1">
    <source>
        <dbReference type="Pfam" id="PF00932"/>
    </source>
</evidence>
<dbReference type="Proteomes" id="UP000095283">
    <property type="component" value="Unplaced"/>
</dbReference>
<protein>
    <submittedName>
        <fullName evidence="3">Transcription initiation factor TFIID subunit 1</fullName>
    </submittedName>
</protein>
<keyword evidence="2" id="KW-1185">Reference proteome</keyword>
<proteinExistence type="predicted"/>
<evidence type="ECO:0000313" key="2">
    <source>
        <dbReference type="Proteomes" id="UP000095283"/>
    </source>
</evidence>